<keyword evidence="4" id="KW-1185">Reference proteome</keyword>
<dbReference type="EMBL" id="KQ964275">
    <property type="protein sequence ID" value="KXJ85766.1"/>
    <property type="molecule type" value="Genomic_DNA"/>
</dbReference>
<feature type="chain" id="PRO_5007292772" evidence="2">
    <location>
        <begin position="35"/>
        <end position="373"/>
    </location>
</feature>
<feature type="compositionally biased region" description="Low complexity" evidence="1">
    <location>
        <begin position="331"/>
        <end position="347"/>
    </location>
</feature>
<feature type="compositionally biased region" description="Low complexity" evidence="1">
    <location>
        <begin position="160"/>
        <end position="190"/>
    </location>
</feature>
<evidence type="ECO:0000256" key="1">
    <source>
        <dbReference type="SAM" id="MobiDB-lite"/>
    </source>
</evidence>
<accession>A0A136ILD1</accession>
<evidence type="ECO:0000313" key="3">
    <source>
        <dbReference type="EMBL" id="KXJ85766.1"/>
    </source>
</evidence>
<dbReference type="InParanoid" id="A0A136ILD1"/>
<feature type="region of interest" description="Disordered" evidence="1">
    <location>
        <begin position="146"/>
        <end position="232"/>
    </location>
</feature>
<dbReference type="STRING" id="196109.A0A136ILD1"/>
<keyword evidence="2" id="KW-0732">Signal</keyword>
<dbReference type="AlphaFoldDB" id="A0A136ILD1"/>
<evidence type="ECO:0000313" key="4">
    <source>
        <dbReference type="Proteomes" id="UP000070501"/>
    </source>
</evidence>
<protein>
    <submittedName>
        <fullName evidence="3">Uncharacterized protein</fullName>
    </submittedName>
</protein>
<proteinExistence type="predicted"/>
<evidence type="ECO:0000256" key="2">
    <source>
        <dbReference type="SAM" id="SignalP"/>
    </source>
</evidence>
<feature type="signal peptide" evidence="2">
    <location>
        <begin position="1"/>
        <end position="34"/>
    </location>
</feature>
<sequence>MRPTDLRTGRDASTSNSLPATLLLMILATTQVAAQTVQDLWTFPRGPDLSTTINVGSKITIGWTKDLPRRFSDNCPGCLPTSANLYITSYGISGQLPFKHKIASKIDVTSDLSVDWTVSLPENEVSCQGCGAWAFRFMADDSNGDVSSSVFSVKPARPGSNSDTSTTTTPTSTTTSQSTANTSNPQTTNTPVAVAPIPTSQPASNTNPGSTPADNNTNNNQPAPSGGMSTAAKAGAGVGGALGAILLVLLGWFLSGWYKRRKSHDTEEGIRDVIATTYLEVKPGGQTSRTAGRNGAISPSGPRHKPLSDFIPGSDEGKGNWDPNETFYKPAASTTTATVSVRSQTSVPDFLGMPPPTPDSPSFELLPRSGPRS</sequence>
<name>A0A136ILD1_9PEZI</name>
<feature type="compositionally biased region" description="Polar residues" evidence="1">
    <location>
        <begin position="198"/>
        <end position="223"/>
    </location>
</feature>
<reference evidence="4" key="1">
    <citation type="submission" date="2016-02" db="EMBL/GenBank/DDBJ databases">
        <title>Draft genome sequence of Microdochium bolleyi, a fungal endophyte of beachgrass.</title>
        <authorList>
            <consortium name="DOE Joint Genome Institute"/>
            <person name="David A.S."/>
            <person name="May G."/>
            <person name="Haridas S."/>
            <person name="Lim J."/>
            <person name="Wang M."/>
            <person name="Labutti K."/>
            <person name="Lipzen A."/>
            <person name="Barry K."/>
            <person name="Grigoriev I.V."/>
        </authorList>
    </citation>
    <scope>NUCLEOTIDE SEQUENCE [LARGE SCALE GENOMIC DNA]</scope>
    <source>
        <strain evidence="4">J235TASD1</strain>
    </source>
</reference>
<dbReference type="Proteomes" id="UP000070501">
    <property type="component" value="Unassembled WGS sequence"/>
</dbReference>
<feature type="region of interest" description="Disordered" evidence="1">
    <location>
        <begin position="284"/>
        <end position="373"/>
    </location>
</feature>
<organism evidence="3 4">
    <name type="scientific">Microdochium bolleyi</name>
    <dbReference type="NCBI Taxonomy" id="196109"/>
    <lineage>
        <taxon>Eukaryota</taxon>
        <taxon>Fungi</taxon>
        <taxon>Dikarya</taxon>
        <taxon>Ascomycota</taxon>
        <taxon>Pezizomycotina</taxon>
        <taxon>Sordariomycetes</taxon>
        <taxon>Xylariomycetidae</taxon>
        <taxon>Xylariales</taxon>
        <taxon>Microdochiaceae</taxon>
        <taxon>Microdochium</taxon>
    </lineage>
</organism>
<dbReference type="OrthoDB" id="4756039at2759"/>
<gene>
    <name evidence="3" type="ORF">Micbo1qcDRAFT_169150</name>
</gene>